<dbReference type="PANTHER" id="PTHR38790">
    <property type="entry name" value="2EXR DOMAIN-CONTAINING PROTEIN-RELATED"/>
    <property type="match status" value="1"/>
</dbReference>
<organism evidence="1 2">
    <name type="scientific">Colletotrichum kahawae</name>
    <name type="common">Coffee berry disease fungus</name>
    <dbReference type="NCBI Taxonomy" id="34407"/>
    <lineage>
        <taxon>Eukaryota</taxon>
        <taxon>Fungi</taxon>
        <taxon>Dikarya</taxon>
        <taxon>Ascomycota</taxon>
        <taxon>Pezizomycotina</taxon>
        <taxon>Sordariomycetes</taxon>
        <taxon>Hypocreomycetidae</taxon>
        <taxon>Glomerellales</taxon>
        <taxon>Glomerellaceae</taxon>
        <taxon>Colletotrichum</taxon>
        <taxon>Colletotrichum gloeosporioides species complex</taxon>
    </lineage>
</organism>
<dbReference type="EMBL" id="VYYT01000245">
    <property type="protein sequence ID" value="KAK2752966.1"/>
    <property type="molecule type" value="Genomic_DNA"/>
</dbReference>
<dbReference type="AlphaFoldDB" id="A0AAE0D4J4"/>
<keyword evidence="2" id="KW-1185">Reference proteome</keyword>
<name>A0AAE0D4J4_COLKA</name>
<protein>
    <submittedName>
        <fullName evidence="1">Uncharacterized protein</fullName>
    </submittedName>
</protein>
<comment type="caution">
    <text evidence="1">The sequence shown here is derived from an EMBL/GenBank/DDBJ whole genome shotgun (WGS) entry which is preliminary data.</text>
</comment>
<evidence type="ECO:0000313" key="1">
    <source>
        <dbReference type="EMBL" id="KAK2752966.1"/>
    </source>
</evidence>
<accession>A0AAE0D4J4</accession>
<reference evidence="1" key="1">
    <citation type="submission" date="2023-02" db="EMBL/GenBank/DDBJ databases">
        <title>Colletotrichum kahawae CIFC_Que2 genome sequencing and assembly.</title>
        <authorList>
            <person name="Baroncelli R."/>
        </authorList>
    </citation>
    <scope>NUCLEOTIDE SEQUENCE</scope>
    <source>
        <strain evidence="1">CIFC_Que2</strain>
    </source>
</reference>
<sequence length="229" mass="26269">MGDADPQSAGNSDSVRRLEDTFPLFDLPLELREQIYCYLVYYGGTANLSRKPWGPLLYTKEARFKPNTVILRANKQAYSEAMPLLYRSCTFDLGSDTTEKTVNEFFGRFSKQTRRNILRVTMHPRRFFATVPRIPWEPACLAVAALLPALQEVTVVLKPNDYPFLLGDDEEADWIVGPLSSIRGAQKTLEVVKTIPKPERLVARWNELVKAADSARRKRERAERRRLHV</sequence>
<dbReference type="PANTHER" id="PTHR38790:SF4">
    <property type="entry name" value="2EXR DOMAIN-CONTAINING PROTEIN"/>
    <property type="match status" value="1"/>
</dbReference>
<proteinExistence type="predicted"/>
<evidence type="ECO:0000313" key="2">
    <source>
        <dbReference type="Proteomes" id="UP001281614"/>
    </source>
</evidence>
<gene>
    <name evidence="1" type="ORF">CKAH01_06207</name>
</gene>
<dbReference type="Proteomes" id="UP001281614">
    <property type="component" value="Unassembled WGS sequence"/>
</dbReference>